<protein>
    <submittedName>
        <fullName evidence="1">Uncharacterized protein</fullName>
    </submittedName>
</protein>
<dbReference type="PANTHER" id="PTHR15503:SF45">
    <property type="entry name" value="RNA-DIRECTED DNA POLYMERASE HOMOLOG"/>
    <property type="match status" value="1"/>
</dbReference>
<comment type="caution">
    <text evidence="1">The sequence shown here is derived from an EMBL/GenBank/DDBJ whole genome shotgun (WGS) entry which is preliminary data.</text>
</comment>
<dbReference type="Gene3D" id="3.10.10.10">
    <property type="entry name" value="HIV Type 1 Reverse Transcriptase, subunit A, domain 1"/>
    <property type="match status" value="1"/>
</dbReference>
<reference evidence="2" key="1">
    <citation type="submission" date="2016-06" db="EMBL/GenBank/DDBJ databases">
        <title>Parallel loss of symbiosis genes in relatives of nitrogen-fixing non-legume Parasponia.</title>
        <authorList>
            <person name="Van Velzen R."/>
            <person name="Holmer R."/>
            <person name="Bu F."/>
            <person name="Rutten L."/>
            <person name="Van Zeijl A."/>
            <person name="Liu W."/>
            <person name="Santuari L."/>
            <person name="Cao Q."/>
            <person name="Sharma T."/>
            <person name="Shen D."/>
            <person name="Roswanjaya Y."/>
            <person name="Wardhani T."/>
            <person name="Kalhor M.S."/>
            <person name="Jansen J."/>
            <person name="Van den Hoogen J."/>
            <person name="Gungor B."/>
            <person name="Hartog M."/>
            <person name="Hontelez J."/>
            <person name="Verver J."/>
            <person name="Yang W.-C."/>
            <person name="Schijlen E."/>
            <person name="Repin R."/>
            <person name="Schilthuizen M."/>
            <person name="Schranz E."/>
            <person name="Heidstra R."/>
            <person name="Miyata K."/>
            <person name="Fedorova E."/>
            <person name="Kohlen W."/>
            <person name="Bisseling T."/>
            <person name="Smit S."/>
            <person name="Geurts R."/>
        </authorList>
    </citation>
    <scope>NUCLEOTIDE SEQUENCE [LARGE SCALE GENOMIC DNA]</scope>
    <source>
        <strain evidence="2">cv. WU1-14</strain>
    </source>
</reference>
<dbReference type="InterPro" id="IPR032567">
    <property type="entry name" value="RTL1-rel"/>
</dbReference>
<name>A0A2P5D3R8_PARAD</name>
<dbReference type="PANTHER" id="PTHR15503">
    <property type="entry name" value="LDOC1 RELATED"/>
    <property type="match status" value="1"/>
</dbReference>
<keyword evidence="2" id="KW-1185">Reference proteome</keyword>
<evidence type="ECO:0000313" key="2">
    <source>
        <dbReference type="Proteomes" id="UP000237105"/>
    </source>
</evidence>
<dbReference type="OrthoDB" id="2431547at2759"/>
<dbReference type="CDD" id="cd01647">
    <property type="entry name" value="RT_LTR"/>
    <property type="match status" value="1"/>
</dbReference>
<gene>
    <name evidence="1" type="ORF">PanWU01x14_099180</name>
</gene>
<dbReference type="InterPro" id="IPR043128">
    <property type="entry name" value="Rev_trsase/Diguanyl_cyclase"/>
</dbReference>
<accession>A0A2P5D3R8</accession>
<dbReference type="SUPFAM" id="SSF56672">
    <property type="entry name" value="DNA/RNA polymerases"/>
    <property type="match status" value="1"/>
</dbReference>
<proteinExistence type="predicted"/>
<dbReference type="EMBL" id="JXTB01000067">
    <property type="protein sequence ID" value="PON67921.1"/>
    <property type="molecule type" value="Genomic_DNA"/>
</dbReference>
<sequence>MGGRKKLECYGNLFAIDGEVRIDNQDPWIPVGCEYSEIFPEDLPRLPPDRKIEFYIELVPGTQPVSIPAYRMAPAEMEELREQLDDLLSKGFIHSSTSPWGAPVLFAKKADGSLRLCVDYRKFNQLTVKNKYHLPRIDELFKQLGGSRFFSKIDLRS</sequence>
<feature type="non-terminal residue" evidence="1">
    <location>
        <position position="157"/>
    </location>
</feature>
<organism evidence="1 2">
    <name type="scientific">Parasponia andersonii</name>
    <name type="common">Sponia andersonii</name>
    <dbReference type="NCBI Taxonomy" id="3476"/>
    <lineage>
        <taxon>Eukaryota</taxon>
        <taxon>Viridiplantae</taxon>
        <taxon>Streptophyta</taxon>
        <taxon>Embryophyta</taxon>
        <taxon>Tracheophyta</taxon>
        <taxon>Spermatophyta</taxon>
        <taxon>Magnoliopsida</taxon>
        <taxon>eudicotyledons</taxon>
        <taxon>Gunneridae</taxon>
        <taxon>Pentapetalae</taxon>
        <taxon>rosids</taxon>
        <taxon>fabids</taxon>
        <taxon>Rosales</taxon>
        <taxon>Cannabaceae</taxon>
        <taxon>Parasponia</taxon>
    </lineage>
</organism>
<evidence type="ECO:0000313" key="1">
    <source>
        <dbReference type="EMBL" id="PON67921.1"/>
    </source>
</evidence>
<dbReference type="Proteomes" id="UP000237105">
    <property type="component" value="Unassembled WGS sequence"/>
</dbReference>
<dbReference type="STRING" id="3476.A0A2P5D3R8"/>
<dbReference type="AlphaFoldDB" id="A0A2P5D3R8"/>
<dbReference type="InterPro" id="IPR043502">
    <property type="entry name" value="DNA/RNA_pol_sf"/>
</dbReference>
<dbReference type="Gene3D" id="3.30.70.270">
    <property type="match status" value="1"/>
</dbReference>